<feature type="transmembrane region" description="Helical" evidence="2">
    <location>
        <begin position="312"/>
        <end position="331"/>
    </location>
</feature>
<organism evidence="3 4">
    <name type="scientific">Rhynchospora breviuscula</name>
    <dbReference type="NCBI Taxonomy" id="2022672"/>
    <lineage>
        <taxon>Eukaryota</taxon>
        <taxon>Viridiplantae</taxon>
        <taxon>Streptophyta</taxon>
        <taxon>Embryophyta</taxon>
        <taxon>Tracheophyta</taxon>
        <taxon>Spermatophyta</taxon>
        <taxon>Magnoliopsida</taxon>
        <taxon>Liliopsida</taxon>
        <taxon>Poales</taxon>
        <taxon>Cyperaceae</taxon>
        <taxon>Cyperoideae</taxon>
        <taxon>Rhynchosporeae</taxon>
        <taxon>Rhynchospora</taxon>
    </lineage>
</organism>
<keyword evidence="2" id="KW-1133">Transmembrane helix</keyword>
<name>A0A9Q0CAH5_9POAL</name>
<keyword evidence="4" id="KW-1185">Reference proteome</keyword>
<keyword evidence="2" id="KW-0812">Transmembrane</keyword>
<proteinExistence type="predicted"/>
<feature type="compositionally biased region" description="Polar residues" evidence="1">
    <location>
        <begin position="27"/>
        <end position="41"/>
    </location>
</feature>
<feature type="region of interest" description="Disordered" evidence="1">
    <location>
        <begin position="1"/>
        <end position="103"/>
    </location>
</feature>
<keyword evidence="2" id="KW-0472">Membrane</keyword>
<feature type="compositionally biased region" description="Basic residues" evidence="1">
    <location>
        <begin position="53"/>
        <end position="68"/>
    </location>
</feature>
<dbReference type="AlphaFoldDB" id="A0A9Q0CAH5"/>
<evidence type="ECO:0000256" key="1">
    <source>
        <dbReference type="SAM" id="MobiDB-lite"/>
    </source>
</evidence>
<accession>A0A9Q0CAH5</accession>
<dbReference type="Proteomes" id="UP001151287">
    <property type="component" value="Unassembled WGS sequence"/>
</dbReference>
<feature type="transmembrane region" description="Helical" evidence="2">
    <location>
        <begin position="124"/>
        <end position="143"/>
    </location>
</feature>
<sequence>MPSPSSKKTRAGSALARFISSLRPDRQSGSAGSLPLQTGFPTSLADLYVKNQSRLKKPNKKTKKKRHATNSESVSTVRSSPDVADLPTSPVLSSSGNDGEVVEGEETIPSVPADVSVCERRNSLGIGFVVIVNILVLVLLAIFGKKLVVGLTSLAFFSWFLDSVRIDLVRFFKPCAETRRNLSLEERSFELVSPIREVEIETESDLIELEIRDELIQSTEFDEIVEESSEFCETQTGNSKKKSILKRLFSKKKRKVKEMVGSLDDSVKGKEMDTVSISEKAEDDIVNLATEEIHEVPVAQIRQGERSKSWEIEGDVSWLVLFSMVILFGLIEGKVVALVLTIFCFVSLSLLELARRNERNERIRLGL</sequence>
<dbReference type="PANTHER" id="PTHR36381">
    <property type="entry name" value="ETHYLENE-REGULATED TRANSCRIPT 2 (ERT2)"/>
    <property type="match status" value="1"/>
</dbReference>
<dbReference type="EMBL" id="JAMQYH010000004">
    <property type="protein sequence ID" value="KAJ1690049.1"/>
    <property type="molecule type" value="Genomic_DNA"/>
</dbReference>
<reference evidence="3" key="1">
    <citation type="journal article" date="2022" name="Cell">
        <title>Repeat-based holocentromeres influence genome architecture and karyotype evolution.</title>
        <authorList>
            <person name="Hofstatter P.G."/>
            <person name="Thangavel G."/>
            <person name="Lux T."/>
            <person name="Neumann P."/>
            <person name="Vondrak T."/>
            <person name="Novak P."/>
            <person name="Zhang M."/>
            <person name="Costa L."/>
            <person name="Castellani M."/>
            <person name="Scott A."/>
            <person name="Toegelov H."/>
            <person name="Fuchs J."/>
            <person name="Mata-Sucre Y."/>
            <person name="Dias Y."/>
            <person name="Vanzela A.L.L."/>
            <person name="Huettel B."/>
            <person name="Almeida C.C.S."/>
            <person name="Simkova H."/>
            <person name="Souza G."/>
            <person name="Pedrosa-Harand A."/>
            <person name="Macas J."/>
            <person name="Mayer K.F.X."/>
            <person name="Houben A."/>
            <person name="Marques A."/>
        </authorList>
    </citation>
    <scope>NUCLEOTIDE SEQUENCE</scope>
    <source>
        <strain evidence="3">RhyBre1mFocal</strain>
    </source>
</reference>
<protein>
    <recommendedName>
        <fullName evidence="5">Transmembrane protein</fullName>
    </recommendedName>
</protein>
<feature type="transmembrane region" description="Helical" evidence="2">
    <location>
        <begin position="337"/>
        <end position="354"/>
    </location>
</feature>
<gene>
    <name evidence="3" type="ORF">LUZ63_014204</name>
</gene>
<evidence type="ECO:0000313" key="4">
    <source>
        <dbReference type="Proteomes" id="UP001151287"/>
    </source>
</evidence>
<feature type="transmembrane region" description="Helical" evidence="2">
    <location>
        <begin position="149"/>
        <end position="172"/>
    </location>
</feature>
<dbReference type="PANTHER" id="PTHR36381:SF1">
    <property type="entry name" value="ETHYLENE-REGULATED TRANSCRIPT 2 (ERT2)"/>
    <property type="match status" value="1"/>
</dbReference>
<feature type="compositionally biased region" description="Polar residues" evidence="1">
    <location>
        <begin position="70"/>
        <end position="79"/>
    </location>
</feature>
<evidence type="ECO:0008006" key="5">
    <source>
        <dbReference type="Google" id="ProtNLM"/>
    </source>
</evidence>
<dbReference type="OrthoDB" id="690172at2759"/>
<comment type="caution">
    <text evidence="3">The sequence shown here is derived from an EMBL/GenBank/DDBJ whole genome shotgun (WGS) entry which is preliminary data.</text>
</comment>
<evidence type="ECO:0000256" key="2">
    <source>
        <dbReference type="SAM" id="Phobius"/>
    </source>
</evidence>
<evidence type="ECO:0000313" key="3">
    <source>
        <dbReference type="EMBL" id="KAJ1690049.1"/>
    </source>
</evidence>